<feature type="binding site" evidence="9">
    <location>
        <begin position="256"/>
        <end position="259"/>
    </location>
    <ligand>
        <name>substrate</name>
    </ligand>
</feature>
<keyword evidence="6 9" id="KW-0324">Glycolysis</keyword>
<evidence type="ECO:0000313" key="15">
    <source>
        <dbReference type="EMBL" id="KKU75852.1"/>
    </source>
</evidence>
<feature type="binding site" evidence="9">
    <location>
        <position position="319"/>
    </location>
    <ligand>
        <name>substrate</name>
    </ligand>
</feature>
<dbReference type="Proteomes" id="UP000034682">
    <property type="component" value="Unassembled WGS sequence"/>
</dbReference>
<keyword evidence="8 9" id="KW-0413">Isomerase</keyword>
<comment type="caution">
    <text evidence="9">Lacks conserved residue(s) required for the propagation of feature annotation.</text>
</comment>
<keyword evidence="7 9" id="KW-0464">Manganese</keyword>
<evidence type="ECO:0000256" key="2">
    <source>
        <dbReference type="ARBA" id="ARBA00002315"/>
    </source>
</evidence>
<comment type="catalytic activity">
    <reaction evidence="1 9">
        <text>(2R)-2-phosphoglycerate = (2R)-3-phosphoglycerate</text>
        <dbReference type="Rhea" id="RHEA:15901"/>
        <dbReference type="ChEBI" id="CHEBI:58272"/>
        <dbReference type="ChEBI" id="CHEBI:58289"/>
        <dbReference type="EC" id="5.4.2.12"/>
    </reaction>
</comment>
<dbReference type="Pfam" id="PF01676">
    <property type="entry name" value="Metalloenzyme"/>
    <property type="match status" value="1"/>
</dbReference>
<proteinExistence type="inferred from homology"/>
<feature type="domain" description="Metalloenzyme" evidence="13">
    <location>
        <begin position="3"/>
        <end position="490"/>
    </location>
</feature>
<dbReference type="CDD" id="cd16010">
    <property type="entry name" value="iPGM"/>
    <property type="match status" value="1"/>
</dbReference>
<dbReference type="InterPro" id="IPR017850">
    <property type="entry name" value="Alkaline_phosphatase_core_sf"/>
</dbReference>
<sequence>MSKPVVLAIMDGVGISDETKGNAFYLAKKTNLKKISENYLGAKLQAAGIAVGVPWGEVGSSEVGHANIGAGTVVYQNYPRISLAIQSGEFFKIPVWDEVVKRPAVHLFGLATNSGIHAHIDHLLALIKMLRMKKYKGNVFVHIFTDGEDAPPRSAGIFIEMVEKEMVAQKLGKIATVTGRITAMDRQKNYDRTQKTVDAMMSGKGLTAKSPKEALEMAYKKGLEDETIEPTVIVDKNGKPVGTMNSTDAAVFFNFRPDRARQITEAFMKIDGLFLVTMTQYQEGFPVKVAFPPQYIVDPLAKVVSDAGLKQFHIAESEKYAHTTYFLNGGREAPFPGESRAVVPSPATEGYEKMPEMAAYQITEKVLEAIESRKYDFIVLNFANGDMVGHTGNLKAATKAVEVVDNCLGKISDAILKQDGVLVITADHGNCEEMINLQTGKIDTEHSTDPVPVWIVGKNYEAKNLPPASGEAAGILADVAPTIIEIMGIKQPASMTGKSVLHSISRLVV</sequence>
<dbReference type="SUPFAM" id="SSF64158">
    <property type="entry name" value="2,3-Bisphosphoglycerate-independent phosphoglycerate mutase, substrate-binding domain"/>
    <property type="match status" value="1"/>
</dbReference>
<gene>
    <name evidence="9" type="primary">gpmI</name>
    <name evidence="15" type="ORF">UY02_C0041G0006</name>
</gene>
<comment type="subunit">
    <text evidence="9">Monomer.</text>
</comment>
<dbReference type="NCBIfam" id="TIGR01307">
    <property type="entry name" value="pgm_bpd_ind"/>
    <property type="match status" value="1"/>
</dbReference>
<dbReference type="GO" id="GO:0006007">
    <property type="term" value="P:glucose catabolic process"/>
    <property type="evidence" value="ECO:0007669"/>
    <property type="project" value="InterPro"/>
</dbReference>
<dbReference type="Gene3D" id="3.40.1450.10">
    <property type="entry name" value="BPG-independent phosphoglycerate mutase, domain B"/>
    <property type="match status" value="1"/>
</dbReference>
<dbReference type="GO" id="GO:0006096">
    <property type="term" value="P:glycolytic process"/>
    <property type="evidence" value="ECO:0007669"/>
    <property type="project" value="UniProtKB-UniRule"/>
</dbReference>
<protein>
    <recommendedName>
        <fullName evidence="9 10">2,3-bisphosphoglycerate-independent phosphoglycerate mutase</fullName>
        <shortName evidence="9">BPG-independent PGAM</shortName>
        <shortName evidence="9">Phosphoglyceromutase</shortName>
        <shortName evidence="9">iPGM</shortName>
        <ecNumber evidence="9 10">5.4.2.12</ecNumber>
    </recommendedName>
</protein>
<evidence type="ECO:0000256" key="4">
    <source>
        <dbReference type="ARBA" id="ARBA00008819"/>
    </source>
</evidence>
<dbReference type="EC" id="5.4.2.12" evidence="9 10"/>
<evidence type="ECO:0000256" key="12">
    <source>
        <dbReference type="PIRSR" id="PIRSR001492-3"/>
    </source>
</evidence>
<feature type="binding site" evidence="9 12">
    <location>
        <position position="428"/>
    </location>
    <ligand>
        <name>Mn(2+)</name>
        <dbReference type="ChEBI" id="CHEBI:29035"/>
        <label>2</label>
    </ligand>
</feature>
<dbReference type="InterPro" id="IPR005995">
    <property type="entry name" value="Pgm_bpd_ind"/>
</dbReference>
<evidence type="ECO:0000256" key="9">
    <source>
        <dbReference type="HAMAP-Rule" id="MF_01038"/>
    </source>
</evidence>
<feature type="binding site" evidence="9">
    <location>
        <position position="117"/>
    </location>
    <ligand>
        <name>substrate</name>
    </ligand>
</feature>
<accession>A0A0G1T284</accession>
<dbReference type="PANTHER" id="PTHR31637:SF0">
    <property type="entry name" value="2,3-BISPHOSPHOGLYCERATE-INDEPENDENT PHOSPHOGLYCERATE MUTASE"/>
    <property type="match status" value="1"/>
</dbReference>
<evidence type="ECO:0000256" key="6">
    <source>
        <dbReference type="ARBA" id="ARBA00023152"/>
    </source>
</evidence>
<evidence type="ECO:0000256" key="11">
    <source>
        <dbReference type="PIRSR" id="PIRSR001492-1"/>
    </source>
</evidence>
<comment type="function">
    <text evidence="2 9">Catalyzes the interconversion of 2-phosphoglycerate and 3-phosphoglycerate.</text>
</comment>
<evidence type="ECO:0000256" key="3">
    <source>
        <dbReference type="ARBA" id="ARBA00004798"/>
    </source>
</evidence>
<dbReference type="GO" id="GO:0030145">
    <property type="term" value="F:manganese ion binding"/>
    <property type="evidence" value="ECO:0007669"/>
    <property type="project" value="UniProtKB-UniRule"/>
</dbReference>
<evidence type="ECO:0000256" key="5">
    <source>
        <dbReference type="ARBA" id="ARBA00022723"/>
    </source>
</evidence>
<dbReference type="InterPro" id="IPR006124">
    <property type="entry name" value="Metalloenzyme"/>
</dbReference>
<evidence type="ECO:0000256" key="7">
    <source>
        <dbReference type="ARBA" id="ARBA00023211"/>
    </source>
</evidence>
<dbReference type="EMBL" id="LCOK01000041">
    <property type="protein sequence ID" value="KKU75852.1"/>
    <property type="molecule type" value="Genomic_DNA"/>
</dbReference>
<organism evidence="15 16">
    <name type="scientific">Candidatus Giovannonibacteria bacterium GW2011_GWB1_47_6b</name>
    <dbReference type="NCBI Taxonomy" id="1618655"/>
    <lineage>
        <taxon>Bacteria</taxon>
        <taxon>Candidatus Giovannoniibacteriota</taxon>
    </lineage>
</organism>
<comment type="caution">
    <text evidence="15">The sequence shown here is derived from an EMBL/GenBank/DDBJ whole genome shotgun (WGS) entry which is preliminary data.</text>
</comment>
<feature type="binding site" evidence="9 12">
    <location>
        <position position="386"/>
    </location>
    <ligand>
        <name>Mn(2+)</name>
        <dbReference type="ChEBI" id="CHEBI:29035"/>
        <label>1</label>
    </ligand>
</feature>
<dbReference type="InterPro" id="IPR036646">
    <property type="entry name" value="PGAM_B_sf"/>
</dbReference>
<comment type="cofactor">
    <cofactor evidence="9">
        <name>Mn(2+)</name>
        <dbReference type="ChEBI" id="CHEBI:29035"/>
    </cofactor>
    <text evidence="9">Binds 2 manganese ions per subunit.</text>
</comment>
<dbReference type="PATRIC" id="fig|1618655.3.peg.676"/>
<dbReference type="Gene3D" id="3.40.720.10">
    <property type="entry name" value="Alkaline Phosphatase, subunit A"/>
    <property type="match status" value="1"/>
</dbReference>
<dbReference type="Pfam" id="PF06415">
    <property type="entry name" value="iPGM_N"/>
    <property type="match status" value="1"/>
</dbReference>
<evidence type="ECO:0000256" key="8">
    <source>
        <dbReference type="ARBA" id="ARBA00023235"/>
    </source>
</evidence>
<feature type="domain" description="BPG-independent PGAM N-terminal" evidence="14">
    <location>
        <begin position="81"/>
        <end position="282"/>
    </location>
</feature>
<feature type="binding site" evidence="9 12">
    <location>
        <position position="427"/>
    </location>
    <ligand>
        <name>Mn(2+)</name>
        <dbReference type="ChEBI" id="CHEBI:29035"/>
        <label>2</label>
    </ligand>
</feature>
<feature type="binding site" evidence="9 12">
    <location>
        <position position="446"/>
    </location>
    <ligand>
        <name>Mn(2+)</name>
        <dbReference type="ChEBI" id="CHEBI:29035"/>
        <label>1</label>
    </ligand>
</feature>
<dbReference type="GO" id="GO:0004619">
    <property type="term" value="F:phosphoglycerate mutase activity"/>
    <property type="evidence" value="ECO:0007669"/>
    <property type="project" value="UniProtKB-UniRule"/>
</dbReference>
<feature type="binding site" evidence="9 12">
    <location>
        <position position="11"/>
    </location>
    <ligand>
        <name>Mn(2+)</name>
        <dbReference type="ChEBI" id="CHEBI:29035"/>
        <label>2</label>
    </ligand>
</feature>
<keyword evidence="5 9" id="KW-0479">Metal-binding</keyword>
<feature type="binding site" evidence="9">
    <location>
        <position position="186"/>
    </location>
    <ligand>
        <name>substrate</name>
    </ligand>
</feature>
<comment type="pathway">
    <text evidence="3 9">Carbohydrate degradation; glycolysis; pyruvate from D-glyceraldehyde 3-phosphate: step 3/5.</text>
</comment>
<feature type="active site" description="Phosphoserine intermediate" evidence="9 11">
    <location>
        <position position="61"/>
    </location>
</feature>
<feature type="binding site" evidence="9 12">
    <location>
        <position position="61"/>
    </location>
    <ligand>
        <name>Mn(2+)</name>
        <dbReference type="ChEBI" id="CHEBI:29035"/>
        <label>2</label>
    </ligand>
</feature>
<evidence type="ECO:0000256" key="10">
    <source>
        <dbReference type="NCBIfam" id="TIGR01307"/>
    </source>
</evidence>
<dbReference type="UniPathway" id="UPA00109">
    <property type="reaction ID" value="UER00186"/>
</dbReference>
<dbReference type="AlphaFoldDB" id="A0A0G1T284"/>
<dbReference type="SUPFAM" id="SSF53649">
    <property type="entry name" value="Alkaline phosphatase-like"/>
    <property type="match status" value="1"/>
</dbReference>
<evidence type="ECO:0000259" key="14">
    <source>
        <dbReference type="Pfam" id="PF06415"/>
    </source>
</evidence>
<reference evidence="15 16" key="1">
    <citation type="journal article" date="2015" name="Nature">
        <title>rRNA introns, odd ribosomes, and small enigmatic genomes across a large radiation of phyla.</title>
        <authorList>
            <person name="Brown C.T."/>
            <person name="Hug L.A."/>
            <person name="Thomas B.C."/>
            <person name="Sharon I."/>
            <person name="Castelle C.J."/>
            <person name="Singh A."/>
            <person name="Wilkins M.J."/>
            <person name="Williams K.H."/>
            <person name="Banfield J.F."/>
        </authorList>
    </citation>
    <scope>NUCLEOTIDE SEQUENCE [LARGE SCALE GENOMIC DNA]</scope>
</reference>
<dbReference type="HAMAP" id="MF_01038">
    <property type="entry name" value="GpmI"/>
    <property type="match status" value="1"/>
</dbReference>
<comment type="similarity">
    <text evidence="4 9">Belongs to the BPG-independent phosphoglycerate mutase family.</text>
</comment>
<dbReference type="InterPro" id="IPR011258">
    <property type="entry name" value="BPG-indep_PGM_N"/>
</dbReference>
<evidence type="ECO:0000313" key="16">
    <source>
        <dbReference type="Proteomes" id="UP000034682"/>
    </source>
</evidence>
<evidence type="ECO:0000256" key="1">
    <source>
        <dbReference type="ARBA" id="ARBA00000370"/>
    </source>
</evidence>
<dbReference type="FunFam" id="3.40.1450.10:FF:000002">
    <property type="entry name" value="2,3-bisphosphoglycerate-independent phosphoglycerate mutase"/>
    <property type="match status" value="1"/>
</dbReference>
<feature type="binding site" evidence="9 12">
    <location>
        <position position="390"/>
    </location>
    <ligand>
        <name>Mn(2+)</name>
        <dbReference type="ChEBI" id="CHEBI:29035"/>
        <label>1</label>
    </ligand>
</feature>
<feature type="binding site" evidence="9">
    <location>
        <position position="180"/>
    </location>
    <ligand>
        <name>substrate</name>
    </ligand>
</feature>
<dbReference type="PANTHER" id="PTHR31637">
    <property type="entry name" value="2,3-BISPHOSPHOGLYCERATE-INDEPENDENT PHOSPHOGLYCERATE MUTASE"/>
    <property type="match status" value="1"/>
</dbReference>
<evidence type="ECO:0000259" key="13">
    <source>
        <dbReference type="Pfam" id="PF01676"/>
    </source>
</evidence>
<dbReference type="GO" id="GO:0005829">
    <property type="term" value="C:cytosol"/>
    <property type="evidence" value="ECO:0007669"/>
    <property type="project" value="TreeGrafter"/>
</dbReference>
<name>A0A0G1T284_9BACT</name>
<dbReference type="PIRSF" id="PIRSF001492">
    <property type="entry name" value="IPGAM"/>
    <property type="match status" value="1"/>
</dbReference>